<gene>
    <name evidence="2" type="ORF">B9Z19DRAFT_1048633</name>
</gene>
<feature type="compositionally biased region" description="Basic and acidic residues" evidence="1">
    <location>
        <begin position="82"/>
        <end position="98"/>
    </location>
</feature>
<dbReference type="OrthoDB" id="5419162at2759"/>
<evidence type="ECO:0000256" key="1">
    <source>
        <dbReference type="SAM" id="MobiDB-lite"/>
    </source>
</evidence>
<dbReference type="Proteomes" id="UP000244722">
    <property type="component" value="Unassembled WGS sequence"/>
</dbReference>
<feature type="region of interest" description="Disordered" evidence="1">
    <location>
        <begin position="78"/>
        <end position="98"/>
    </location>
</feature>
<dbReference type="EMBL" id="NESQ01000121">
    <property type="protein sequence ID" value="PUU78381.1"/>
    <property type="molecule type" value="Genomic_DNA"/>
</dbReference>
<dbReference type="PANTHER" id="PTHR36576">
    <property type="entry name" value="UPF0654 PROTEIN C11D3.01C-RELATED"/>
    <property type="match status" value="1"/>
</dbReference>
<feature type="region of interest" description="Disordered" evidence="1">
    <location>
        <begin position="1"/>
        <end position="36"/>
    </location>
</feature>
<dbReference type="GO" id="GO:0005737">
    <property type="term" value="C:cytoplasm"/>
    <property type="evidence" value="ECO:0007669"/>
    <property type="project" value="TreeGrafter"/>
</dbReference>
<evidence type="ECO:0000313" key="2">
    <source>
        <dbReference type="EMBL" id="PUU78381.1"/>
    </source>
</evidence>
<keyword evidence="3" id="KW-1185">Reference proteome</keyword>
<dbReference type="AlphaFoldDB" id="A0A2T6ZSC1"/>
<organism evidence="2 3">
    <name type="scientific">Tuber borchii</name>
    <name type="common">White truffle</name>
    <dbReference type="NCBI Taxonomy" id="42251"/>
    <lineage>
        <taxon>Eukaryota</taxon>
        <taxon>Fungi</taxon>
        <taxon>Dikarya</taxon>
        <taxon>Ascomycota</taxon>
        <taxon>Pezizomycotina</taxon>
        <taxon>Pezizomycetes</taxon>
        <taxon>Pezizales</taxon>
        <taxon>Tuberaceae</taxon>
        <taxon>Tuber</taxon>
    </lineage>
</organism>
<name>A0A2T6ZSC1_TUBBO</name>
<accession>A0A2T6ZSC1</accession>
<dbReference type="InterPro" id="IPR018824">
    <property type="entry name" value="Conidiation-specific_6"/>
</dbReference>
<reference evidence="2 3" key="1">
    <citation type="submission" date="2017-04" db="EMBL/GenBank/DDBJ databases">
        <title>Draft genome sequence of Tuber borchii Vittad., a whitish edible truffle.</title>
        <authorList>
            <consortium name="DOE Joint Genome Institute"/>
            <person name="Murat C."/>
            <person name="Kuo A."/>
            <person name="Barry K.W."/>
            <person name="Clum A."/>
            <person name="Dockter R.B."/>
            <person name="Fauchery L."/>
            <person name="Iotti M."/>
            <person name="Kohler A."/>
            <person name="Labutti K."/>
            <person name="Lindquist E.A."/>
            <person name="Lipzen A."/>
            <person name="Ohm R.A."/>
            <person name="Wang M."/>
            <person name="Grigoriev I.V."/>
            <person name="Zambonelli A."/>
            <person name="Martin F.M."/>
        </authorList>
    </citation>
    <scope>NUCLEOTIDE SEQUENCE [LARGE SCALE GENOMIC DNA]</scope>
    <source>
        <strain evidence="2 3">Tbo3840</strain>
    </source>
</reference>
<dbReference type="PANTHER" id="PTHR36576:SF1">
    <property type="entry name" value="UPF0654 PROTEIN C11D3.01C-RELATED"/>
    <property type="match status" value="1"/>
</dbReference>
<evidence type="ECO:0000313" key="3">
    <source>
        <dbReference type="Proteomes" id="UP000244722"/>
    </source>
</evidence>
<protein>
    <submittedName>
        <fullName evidence="2">Conidiation protein 6-domain-containing protein</fullName>
    </submittedName>
</protein>
<dbReference type="InterPro" id="IPR052670">
    <property type="entry name" value="UPF0654_domain"/>
</dbReference>
<comment type="caution">
    <text evidence="2">The sequence shown here is derived from an EMBL/GenBank/DDBJ whole genome shotgun (WGS) entry which is preliminary data.</text>
</comment>
<proteinExistence type="predicted"/>
<sequence length="98" mass="10567">MDSTSDQKDLGNVIRGHKANLHNPNTSQEAKKHSKEVLEELGIETSGFVSEISGPDVNIEGKNPGNVAGGYKATLHNPNVSEKAKERAQEKLEEMGAK</sequence>
<dbReference type="Pfam" id="PF10346">
    <property type="entry name" value="Con-6"/>
    <property type="match status" value="2"/>
</dbReference>